<keyword evidence="2" id="KW-1185">Reference proteome</keyword>
<reference evidence="2" key="1">
    <citation type="submission" date="2022-09" db="EMBL/GenBank/DDBJ databases">
        <title>Complete genome sequence of Vulcanisaeta souniana.</title>
        <authorList>
            <person name="Kato S."/>
            <person name="Itoh T."/>
            <person name="Ohkuma M."/>
        </authorList>
    </citation>
    <scope>NUCLEOTIDE SEQUENCE [LARGE SCALE GENOMIC DNA]</scope>
    <source>
        <strain evidence="2">JCM 11219</strain>
    </source>
</reference>
<evidence type="ECO:0000313" key="1">
    <source>
        <dbReference type="EMBL" id="BDR91140.1"/>
    </source>
</evidence>
<gene>
    <name evidence="1" type="ORF">Vsou_02330</name>
</gene>
<name>A0ABM8BJK9_9CREN</name>
<organism evidence="1 2">
    <name type="scientific">Vulcanisaeta souniana JCM 11219</name>
    <dbReference type="NCBI Taxonomy" id="1293586"/>
    <lineage>
        <taxon>Archaea</taxon>
        <taxon>Thermoproteota</taxon>
        <taxon>Thermoprotei</taxon>
        <taxon>Thermoproteales</taxon>
        <taxon>Thermoproteaceae</taxon>
        <taxon>Vulcanisaeta</taxon>
    </lineage>
</organism>
<sequence length="51" mass="5775">MPMITFFSLNGKIMALETMVIIEQGVCCLLTLTQSDEFLFLVVKLLMDVFS</sequence>
<dbReference type="EMBL" id="AP026830">
    <property type="protein sequence ID" value="BDR91140.1"/>
    <property type="molecule type" value="Genomic_DNA"/>
</dbReference>
<evidence type="ECO:0000313" key="2">
    <source>
        <dbReference type="Proteomes" id="UP001060771"/>
    </source>
</evidence>
<proteinExistence type="predicted"/>
<dbReference type="Proteomes" id="UP001060771">
    <property type="component" value="Chromosome"/>
</dbReference>
<protein>
    <submittedName>
        <fullName evidence="1">Uncharacterized protein</fullName>
    </submittedName>
</protein>
<accession>A0ABM8BJK9</accession>